<feature type="domain" description="Oligopeptidase A N-terminal" evidence="11">
    <location>
        <begin position="18"/>
        <end position="138"/>
    </location>
</feature>
<dbReference type="InterPro" id="IPR024077">
    <property type="entry name" value="Neurolysin/TOP_dom2"/>
</dbReference>
<evidence type="ECO:0000256" key="8">
    <source>
        <dbReference type="ARBA" id="ARBA00026100"/>
    </source>
</evidence>
<dbReference type="PANTHER" id="PTHR11804:SF84">
    <property type="entry name" value="SACCHAROLYSIN"/>
    <property type="match status" value="1"/>
</dbReference>
<evidence type="ECO:0000256" key="4">
    <source>
        <dbReference type="ARBA" id="ARBA00022801"/>
    </source>
</evidence>
<keyword evidence="13" id="KW-1185">Reference proteome</keyword>
<evidence type="ECO:0000256" key="6">
    <source>
        <dbReference type="ARBA" id="ARBA00023049"/>
    </source>
</evidence>
<feature type="domain" description="Peptidase M3A/M3B catalytic" evidence="10">
    <location>
        <begin position="212"/>
        <end position="651"/>
    </location>
</feature>
<evidence type="ECO:0000256" key="1">
    <source>
        <dbReference type="ARBA" id="ARBA00006040"/>
    </source>
</evidence>
<reference evidence="12" key="1">
    <citation type="submission" date="2022-07" db="EMBL/GenBank/DDBJ databases">
        <title>Arcobacter roscoffensis sp. nov., a marine bacterium isolated from coastal seawater collected from Roscoff, France.</title>
        <authorList>
            <person name="Pascual J."/>
            <person name="Lepeaux C."/>
            <person name="Methner A."/>
            <person name="Overmann J."/>
        </authorList>
    </citation>
    <scope>NUCLEOTIDE SEQUENCE</scope>
    <source>
        <strain evidence="12">ARW1-2F2</strain>
    </source>
</reference>
<dbReference type="RefSeq" id="WP_254575378.1">
    <property type="nucleotide sequence ID" value="NZ_CP100595.1"/>
</dbReference>
<evidence type="ECO:0000256" key="3">
    <source>
        <dbReference type="ARBA" id="ARBA00022723"/>
    </source>
</evidence>
<evidence type="ECO:0000259" key="10">
    <source>
        <dbReference type="Pfam" id="PF01432"/>
    </source>
</evidence>
<comment type="similarity">
    <text evidence="1 9">Belongs to the peptidase M3 family.</text>
</comment>
<evidence type="ECO:0000256" key="5">
    <source>
        <dbReference type="ARBA" id="ARBA00022833"/>
    </source>
</evidence>
<keyword evidence="2 9" id="KW-0645">Protease</keyword>
<dbReference type="PANTHER" id="PTHR11804">
    <property type="entry name" value="PROTEASE M3 THIMET OLIGOPEPTIDASE-RELATED"/>
    <property type="match status" value="1"/>
</dbReference>
<dbReference type="Gene3D" id="3.40.390.10">
    <property type="entry name" value="Collagenase (Catalytic Domain)"/>
    <property type="match status" value="1"/>
</dbReference>
<dbReference type="InterPro" id="IPR024079">
    <property type="entry name" value="MetalloPept_cat_dom_sf"/>
</dbReference>
<proteinExistence type="inferred from homology"/>
<keyword evidence="3 9" id="KW-0479">Metal-binding</keyword>
<gene>
    <name evidence="12" type="ORF">NJU99_07915</name>
</gene>
<dbReference type="Proteomes" id="UP001060012">
    <property type="component" value="Chromosome"/>
</dbReference>
<keyword evidence="6 9" id="KW-0482">Metalloprotease</keyword>
<sequence length="657" mass="76509">MFKDFNLENLENSKDILQELLDESRVKINELLNIKEKTYENFVTPYQEAGERINDFLTPIFHIDSVKNSEITRRVYEECLPIISKYETEISQNEKIYTALKDIQSKEKSMLNSIQNKVLENEIRDFKLSGCHLDNNKKKRLEELNLKLSELSQSFSHNLLDATNSWEMIIEDFEDVKEIPKSDLELAKFEEEGKTKYKFTLQIPSYLAYITYGTSREKREEIYKAYCTRAPQNGKIIEEILKLKDEKVKILGFNCYAQYSLSTKMAKTEDEVVSFLEELGHKGKAKATEELEEIKQIAFEDGLEKEDFRSSDMAYYSEKLKKAKYDLDEEYYRPYFEQESVLNGFFDFLNKIFDIKFEKVEAPAWDEKVRVYNISSNGKLSSRIYLDLEARKDKRGGAWMNNWHSHYTDSKGITHLPTAYIVCNFPQSTETTPSLLRHSDVVTLFHEMGHALHHLLSEVTEAYVSGISGVAWDTVEFPSQFLEYFSYDKDILKLFAKHYETKEVLDDAAIERIIKAKNFQSSLSLVRQIEFALFDFKLYQKLYKTEEEVQEVLDNVRKEFAAITPPSYNKFQNGFSHIFAGGYAAGYYSYKWAEVLSADAFYMFIDSGNVFNKDLAVKYKDTILSKGGSKNMDELFFDFAQRQASVDSLLKIDGIIS</sequence>
<evidence type="ECO:0000313" key="13">
    <source>
        <dbReference type="Proteomes" id="UP001060012"/>
    </source>
</evidence>
<keyword evidence="5 9" id="KW-0862">Zinc</keyword>
<comment type="catalytic activity">
    <reaction evidence="7">
        <text>Hydrolysis of oligopeptides, with broad specificity. Gly or Ala commonly occur as P1 or P1' residues, but more distant residues are also important, as is shown by the fact that Z-Gly-Pro-Gly-|-Gly-Pro-Ala is cleaved, but not Z-(Gly)(5).</text>
        <dbReference type="EC" id="3.4.24.70"/>
    </reaction>
</comment>
<organism evidence="12 13">
    <name type="scientific">Arcobacter roscoffensis</name>
    <dbReference type="NCBI Taxonomy" id="2961520"/>
    <lineage>
        <taxon>Bacteria</taxon>
        <taxon>Pseudomonadati</taxon>
        <taxon>Campylobacterota</taxon>
        <taxon>Epsilonproteobacteria</taxon>
        <taxon>Campylobacterales</taxon>
        <taxon>Arcobacteraceae</taxon>
        <taxon>Arcobacter</taxon>
    </lineage>
</organism>
<dbReference type="EMBL" id="CP100595">
    <property type="protein sequence ID" value="UTJ05197.1"/>
    <property type="molecule type" value="Genomic_DNA"/>
</dbReference>
<dbReference type="CDD" id="cd06456">
    <property type="entry name" value="M3A_DCP"/>
    <property type="match status" value="1"/>
</dbReference>
<evidence type="ECO:0000259" key="11">
    <source>
        <dbReference type="Pfam" id="PF19310"/>
    </source>
</evidence>
<evidence type="ECO:0000256" key="2">
    <source>
        <dbReference type="ARBA" id="ARBA00022670"/>
    </source>
</evidence>
<dbReference type="InterPro" id="IPR001567">
    <property type="entry name" value="Pept_M3A_M3B_dom"/>
</dbReference>
<comment type="cofactor">
    <cofactor evidence="9">
        <name>Zn(2+)</name>
        <dbReference type="ChEBI" id="CHEBI:29105"/>
    </cofactor>
    <text evidence="9">Binds 1 zinc ion.</text>
</comment>
<evidence type="ECO:0000313" key="12">
    <source>
        <dbReference type="EMBL" id="UTJ05197.1"/>
    </source>
</evidence>
<dbReference type="SUPFAM" id="SSF55486">
    <property type="entry name" value="Metalloproteases ('zincins'), catalytic domain"/>
    <property type="match status" value="1"/>
</dbReference>
<dbReference type="Pfam" id="PF01432">
    <property type="entry name" value="Peptidase_M3"/>
    <property type="match status" value="1"/>
</dbReference>
<keyword evidence="4 9" id="KW-0378">Hydrolase</keyword>
<dbReference type="EC" id="3.4.24.70" evidence="8"/>
<dbReference type="Gene3D" id="1.10.1370.10">
    <property type="entry name" value="Neurolysin, domain 3"/>
    <property type="match status" value="1"/>
</dbReference>
<dbReference type="Pfam" id="PF19310">
    <property type="entry name" value="TOP_N"/>
    <property type="match status" value="1"/>
</dbReference>
<evidence type="ECO:0000256" key="9">
    <source>
        <dbReference type="RuleBase" id="RU003435"/>
    </source>
</evidence>
<accession>A0ABY5E019</accession>
<evidence type="ECO:0000256" key="7">
    <source>
        <dbReference type="ARBA" id="ARBA00024603"/>
    </source>
</evidence>
<name>A0ABY5E019_9BACT</name>
<protein>
    <recommendedName>
        <fullName evidence="8">oligopeptidase A</fullName>
        <ecNumber evidence="8">3.4.24.70</ecNumber>
    </recommendedName>
</protein>
<dbReference type="InterPro" id="IPR045090">
    <property type="entry name" value="Pept_M3A_M3B"/>
</dbReference>
<dbReference type="InterPro" id="IPR034005">
    <property type="entry name" value="M3A_DCP"/>
</dbReference>
<dbReference type="InterPro" id="IPR045666">
    <property type="entry name" value="OpdA_N"/>
</dbReference>